<feature type="non-terminal residue" evidence="1">
    <location>
        <position position="1"/>
    </location>
</feature>
<keyword evidence="2" id="KW-1185">Reference proteome</keyword>
<name>A0A814IK05_9BILA</name>
<dbReference type="EMBL" id="CAJNOC010004546">
    <property type="protein sequence ID" value="CAF1025442.1"/>
    <property type="molecule type" value="Genomic_DNA"/>
</dbReference>
<reference evidence="1" key="1">
    <citation type="submission" date="2021-02" db="EMBL/GenBank/DDBJ databases">
        <authorList>
            <person name="Nowell W R."/>
        </authorList>
    </citation>
    <scope>NUCLEOTIDE SEQUENCE</scope>
    <source>
        <strain evidence="1">Ploen Becks lab</strain>
    </source>
</reference>
<dbReference type="Proteomes" id="UP000663879">
    <property type="component" value="Unassembled WGS sequence"/>
</dbReference>
<sequence length="135" mass="15396">ARYGLINVERVTIGDDNPINKIRANAETILNYIEAIKNGIHLDATSKRHKVVPSIIYGKVCNKCGSLKHRETFCQELDLEKLKYLKCSEIGHDHANCKSTKIRCLNSNGELYFTLRNNYVLSILLGEKLIKDKYT</sequence>
<protein>
    <submittedName>
        <fullName evidence="1">Uncharacterized protein</fullName>
    </submittedName>
</protein>
<comment type="caution">
    <text evidence="1">The sequence shown here is derived from an EMBL/GenBank/DDBJ whole genome shotgun (WGS) entry which is preliminary data.</text>
</comment>
<accession>A0A814IK05</accession>
<gene>
    <name evidence="1" type="ORF">OXX778_LOCUS17594</name>
</gene>
<dbReference type="OrthoDB" id="8065943at2759"/>
<organism evidence="1 2">
    <name type="scientific">Brachionus calyciflorus</name>
    <dbReference type="NCBI Taxonomy" id="104777"/>
    <lineage>
        <taxon>Eukaryota</taxon>
        <taxon>Metazoa</taxon>
        <taxon>Spiralia</taxon>
        <taxon>Gnathifera</taxon>
        <taxon>Rotifera</taxon>
        <taxon>Eurotatoria</taxon>
        <taxon>Monogononta</taxon>
        <taxon>Pseudotrocha</taxon>
        <taxon>Ploima</taxon>
        <taxon>Brachionidae</taxon>
        <taxon>Brachionus</taxon>
    </lineage>
</organism>
<dbReference type="AlphaFoldDB" id="A0A814IK05"/>
<evidence type="ECO:0000313" key="2">
    <source>
        <dbReference type="Proteomes" id="UP000663879"/>
    </source>
</evidence>
<proteinExistence type="predicted"/>
<evidence type="ECO:0000313" key="1">
    <source>
        <dbReference type="EMBL" id="CAF1025442.1"/>
    </source>
</evidence>